<dbReference type="CDD" id="cd02573">
    <property type="entry name" value="PseudoU_synth_EcTruB"/>
    <property type="match status" value="1"/>
</dbReference>
<dbReference type="OrthoDB" id="9802309at2"/>
<gene>
    <name evidence="5 8" type="primary">truB</name>
    <name evidence="8" type="ORF">Pr1d_14980</name>
</gene>
<dbReference type="SUPFAM" id="SSF55120">
    <property type="entry name" value="Pseudouridine synthase"/>
    <property type="match status" value="1"/>
</dbReference>
<organism evidence="8 9">
    <name type="scientific">Bythopirellula goksoeyrii</name>
    <dbReference type="NCBI Taxonomy" id="1400387"/>
    <lineage>
        <taxon>Bacteria</taxon>
        <taxon>Pseudomonadati</taxon>
        <taxon>Planctomycetota</taxon>
        <taxon>Planctomycetia</taxon>
        <taxon>Pirellulales</taxon>
        <taxon>Lacipirellulaceae</taxon>
        <taxon>Bythopirellula</taxon>
    </lineage>
</organism>
<reference evidence="8 9" key="1">
    <citation type="submission" date="2019-08" db="EMBL/GenBank/DDBJ databases">
        <title>Deep-cultivation of Planctomycetes and their phenomic and genomic characterization uncovers novel biology.</title>
        <authorList>
            <person name="Wiegand S."/>
            <person name="Jogler M."/>
            <person name="Boedeker C."/>
            <person name="Pinto D."/>
            <person name="Vollmers J."/>
            <person name="Rivas-Marin E."/>
            <person name="Kohn T."/>
            <person name="Peeters S.H."/>
            <person name="Heuer A."/>
            <person name="Rast P."/>
            <person name="Oberbeckmann S."/>
            <person name="Bunk B."/>
            <person name="Jeske O."/>
            <person name="Meyerdierks A."/>
            <person name="Storesund J.E."/>
            <person name="Kallscheuer N."/>
            <person name="Luecker S."/>
            <person name="Lage O.M."/>
            <person name="Pohl T."/>
            <person name="Merkel B.J."/>
            <person name="Hornburger P."/>
            <person name="Mueller R.-W."/>
            <person name="Bruemmer F."/>
            <person name="Labrenz M."/>
            <person name="Spormann A.M."/>
            <person name="Op den Camp H."/>
            <person name="Overmann J."/>
            <person name="Amann R."/>
            <person name="Jetten M.S.M."/>
            <person name="Mascher T."/>
            <person name="Medema M.H."/>
            <person name="Devos D.P."/>
            <person name="Kaster A.-K."/>
            <person name="Ovreas L."/>
            <person name="Rohde M."/>
            <person name="Galperin M.Y."/>
            <person name="Jogler C."/>
        </authorList>
    </citation>
    <scope>NUCLEOTIDE SEQUENCE [LARGE SCALE GENOMIC DNA]</scope>
    <source>
        <strain evidence="8 9">Pr1d</strain>
    </source>
</reference>
<dbReference type="PANTHER" id="PTHR13767:SF2">
    <property type="entry name" value="PSEUDOURIDYLATE SYNTHASE TRUB1"/>
    <property type="match status" value="1"/>
</dbReference>
<accession>A0A5B9Q9H0</accession>
<dbReference type="KEGG" id="bgok:Pr1d_14980"/>
<evidence type="ECO:0000256" key="4">
    <source>
        <dbReference type="ARBA" id="ARBA00023235"/>
    </source>
</evidence>
<evidence type="ECO:0000313" key="8">
    <source>
        <dbReference type="EMBL" id="QEG34225.1"/>
    </source>
</evidence>
<dbReference type="Proteomes" id="UP000323917">
    <property type="component" value="Chromosome"/>
</dbReference>
<feature type="active site" description="Nucleophile" evidence="5">
    <location>
        <position position="38"/>
    </location>
</feature>
<dbReference type="RefSeq" id="WP_148072904.1">
    <property type="nucleotide sequence ID" value="NZ_CP042913.1"/>
</dbReference>
<keyword evidence="3 5" id="KW-0819">tRNA processing</keyword>
<dbReference type="InterPro" id="IPR014780">
    <property type="entry name" value="tRNA_psdUridine_synth_TruB"/>
</dbReference>
<evidence type="ECO:0000256" key="3">
    <source>
        <dbReference type="ARBA" id="ARBA00022694"/>
    </source>
</evidence>
<dbReference type="GO" id="GO:0031119">
    <property type="term" value="P:tRNA pseudouridine synthesis"/>
    <property type="evidence" value="ECO:0007669"/>
    <property type="project" value="UniProtKB-UniRule"/>
</dbReference>
<evidence type="ECO:0000259" key="7">
    <source>
        <dbReference type="Pfam" id="PF16198"/>
    </source>
</evidence>
<feature type="domain" description="tRNA pseudouridylate synthase B C-terminal" evidence="7">
    <location>
        <begin position="172"/>
        <end position="212"/>
    </location>
</feature>
<evidence type="ECO:0000259" key="6">
    <source>
        <dbReference type="Pfam" id="PF01509"/>
    </source>
</evidence>
<dbReference type="AlphaFoldDB" id="A0A5B9Q9H0"/>
<proteinExistence type="inferred from homology"/>
<dbReference type="EC" id="5.4.99.25" evidence="5"/>
<dbReference type="InterPro" id="IPR032819">
    <property type="entry name" value="TruB_C"/>
</dbReference>
<dbReference type="Pfam" id="PF16198">
    <property type="entry name" value="TruB_C_2"/>
    <property type="match status" value="1"/>
</dbReference>
<sequence length="290" mass="31665">MLGFLNINKPAGWTSRDVVNRVQRLVRPAKAGHAGTLDPLATGVLVVAVGRATRLIEYVQQKQKRYEASFLLGRRSPSEDIETEVSEIVEATIPTLTEINAALPRFVGSIEQRPPAYSAVHVAGRRAYDLAREGKEVSIAPRSVEVDRLDFTRYEYPELDLAIDCGSGTYVRSLGRDLAESLGTGAVMSRLVRTAIGEFTLNQSVAIDELTPERIEEELVPLAVAVSHLPQMMLSSEQVRELEFGRTIAVEGYRAGAEIAGINGRGDLVAVLTEKRAGILKVLRNFAPSV</sequence>
<feature type="domain" description="Pseudouridine synthase II N-terminal" evidence="6">
    <location>
        <begin position="24"/>
        <end position="171"/>
    </location>
</feature>
<dbReference type="Gene3D" id="3.30.2350.10">
    <property type="entry name" value="Pseudouridine synthase"/>
    <property type="match status" value="1"/>
</dbReference>
<dbReference type="HAMAP" id="MF_01080">
    <property type="entry name" value="TruB_bact"/>
    <property type="match status" value="1"/>
</dbReference>
<evidence type="ECO:0000256" key="2">
    <source>
        <dbReference type="ARBA" id="ARBA00005642"/>
    </source>
</evidence>
<comment type="function">
    <text evidence="5">Responsible for synthesis of pseudouridine from uracil-55 in the psi GC loop of transfer RNAs.</text>
</comment>
<dbReference type="GO" id="GO:0160148">
    <property type="term" value="F:tRNA pseudouridine(55) synthase activity"/>
    <property type="evidence" value="ECO:0007669"/>
    <property type="project" value="UniProtKB-EC"/>
</dbReference>
<evidence type="ECO:0000313" key="9">
    <source>
        <dbReference type="Proteomes" id="UP000323917"/>
    </source>
</evidence>
<dbReference type="InterPro" id="IPR020103">
    <property type="entry name" value="PsdUridine_synth_cat_dom_sf"/>
</dbReference>
<comment type="catalytic activity">
    <reaction evidence="1 5">
        <text>uridine(55) in tRNA = pseudouridine(55) in tRNA</text>
        <dbReference type="Rhea" id="RHEA:42532"/>
        <dbReference type="Rhea" id="RHEA-COMP:10101"/>
        <dbReference type="Rhea" id="RHEA-COMP:10102"/>
        <dbReference type="ChEBI" id="CHEBI:65314"/>
        <dbReference type="ChEBI" id="CHEBI:65315"/>
        <dbReference type="EC" id="5.4.99.25"/>
    </reaction>
</comment>
<name>A0A5B9Q9H0_9BACT</name>
<keyword evidence="4 5" id="KW-0413">Isomerase</keyword>
<dbReference type="EMBL" id="CP042913">
    <property type="protein sequence ID" value="QEG34225.1"/>
    <property type="molecule type" value="Genomic_DNA"/>
</dbReference>
<dbReference type="PANTHER" id="PTHR13767">
    <property type="entry name" value="TRNA-PSEUDOURIDINE SYNTHASE"/>
    <property type="match status" value="1"/>
</dbReference>
<keyword evidence="9" id="KW-1185">Reference proteome</keyword>
<dbReference type="GO" id="GO:0003723">
    <property type="term" value="F:RNA binding"/>
    <property type="evidence" value="ECO:0007669"/>
    <property type="project" value="InterPro"/>
</dbReference>
<dbReference type="Pfam" id="PF01509">
    <property type="entry name" value="TruB_N"/>
    <property type="match status" value="1"/>
</dbReference>
<evidence type="ECO:0000256" key="1">
    <source>
        <dbReference type="ARBA" id="ARBA00000385"/>
    </source>
</evidence>
<comment type="similarity">
    <text evidence="2 5">Belongs to the pseudouridine synthase TruB family. Type 1 subfamily.</text>
</comment>
<dbReference type="InterPro" id="IPR002501">
    <property type="entry name" value="PsdUridine_synth_N"/>
</dbReference>
<dbReference type="GO" id="GO:1990481">
    <property type="term" value="P:mRNA pseudouridine synthesis"/>
    <property type="evidence" value="ECO:0007669"/>
    <property type="project" value="TreeGrafter"/>
</dbReference>
<evidence type="ECO:0000256" key="5">
    <source>
        <dbReference type="HAMAP-Rule" id="MF_01080"/>
    </source>
</evidence>
<protein>
    <recommendedName>
        <fullName evidence="5">tRNA pseudouridine synthase B</fullName>
        <ecNumber evidence="5">5.4.99.25</ecNumber>
    </recommendedName>
    <alternativeName>
        <fullName evidence="5">tRNA pseudouridine(55) synthase</fullName>
        <shortName evidence="5">Psi55 synthase</shortName>
    </alternativeName>
    <alternativeName>
        <fullName evidence="5">tRNA pseudouridylate synthase</fullName>
    </alternativeName>
    <alternativeName>
        <fullName evidence="5">tRNA-uridine isomerase</fullName>
    </alternativeName>
</protein>
<dbReference type="NCBIfam" id="TIGR00431">
    <property type="entry name" value="TruB"/>
    <property type="match status" value="1"/>
</dbReference>